<dbReference type="OrthoDB" id="9807558at2"/>
<dbReference type="InterPro" id="IPR005471">
    <property type="entry name" value="Tscrpt_reg_IclR_N"/>
</dbReference>
<evidence type="ECO:0000256" key="1">
    <source>
        <dbReference type="ARBA" id="ARBA00023015"/>
    </source>
</evidence>
<dbReference type="SMART" id="SM00346">
    <property type="entry name" value="HTH_ICLR"/>
    <property type="match status" value="1"/>
</dbReference>
<accession>A0A1E2V924</accession>
<dbReference type="PROSITE" id="PS51077">
    <property type="entry name" value="HTH_ICLR"/>
    <property type="match status" value="1"/>
</dbReference>
<dbReference type="AlphaFoldDB" id="A0A1E2V924"/>
<organism evidence="8 9">
    <name type="scientific">Terasakiispira papahanaumokuakeensis</name>
    <dbReference type="NCBI Taxonomy" id="197479"/>
    <lineage>
        <taxon>Bacteria</taxon>
        <taxon>Pseudomonadati</taxon>
        <taxon>Pseudomonadota</taxon>
        <taxon>Gammaproteobacteria</taxon>
        <taxon>Oceanospirillales</taxon>
        <taxon>Terasakiispira</taxon>
    </lineage>
</organism>
<evidence type="ECO:0000313" key="8">
    <source>
        <dbReference type="EMBL" id="ODC03491.1"/>
    </source>
</evidence>
<evidence type="ECO:0000256" key="4">
    <source>
        <dbReference type="ARBA" id="ARBA00040379"/>
    </source>
</evidence>
<dbReference type="STRING" id="197479.BFW38_07970"/>
<name>A0A1E2V924_9GAMM</name>
<dbReference type="InterPro" id="IPR036390">
    <property type="entry name" value="WH_DNA-bd_sf"/>
</dbReference>
<dbReference type="InterPro" id="IPR029016">
    <property type="entry name" value="GAF-like_dom_sf"/>
</dbReference>
<dbReference type="Gene3D" id="1.10.10.10">
    <property type="entry name" value="Winged helix-like DNA-binding domain superfamily/Winged helix DNA-binding domain"/>
    <property type="match status" value="1"/>
</dbReference>
<dbReference type="GO" id="GO:0045892">
    <property type="term" value="P:negative regulation of DNA-templated transcription"/>
    <property type="evidence" value="ECO:0007669"/>
    <property type="project" value="TreeGrafter"/>
</dbReference>
<evidence type="ECO:0000259" key="6">
    <source>
        <dbReference type="PROSITE" id="PS51077"/>
    </source>
</evidence>
<protein>
    <recommendedName>
        <fullName evidence="4">HTH-type transcriptional repressor AllR</fullName>
    </recommendedName>
    <alternativeName>
        <fullName evidence="5">Negative regulator of allantoin and glyoxylate utilization operons</fullName>
    </alternativeName>
</protein>
<dbReference type="Gene3D" id="3.30.450.40">
    <property type="match status" value="1"/>
</dbReference>
<gene>
    <name evidence="8" type="ORF">BFW38_07970</name>
</gene>
<keyword evidence="2" id="KW-0238">DNA-binding</keyword>
<dbReference type="SUPFAM" id="SSF46785">
    <property type="entry name" value="Winged helix' DNA-binding domain"/>
    <property type="match status" value="1"/>
</dbReference>
<dbReference type="Proteomes" id="UP000094291">
    <property type="component" value="Unassembled WGS sequence"/>
</dbReference>
<feature type="domain" description="HTH iclR-type" evidence="6">
    <location>
        <begin position="10"/>
        <end position="70"/>
    </location>
</feature>
<evidence type="ECO:0000256" key="2">
    <source>
        <dbReference type="ARBA" id="ARBA00023125"/>
    </source>
</evidence>
<dbReference type="InterPro" id="IPR050707">
    <property type="entry name" value="HTH_MetabolicPath_Reg"/>
</dbReference>
<sequence length="251" mass="27537">MSESKSKRRVPAVERTVAILDFIATAPRATGLSDLARALQLPKSTAHGLCDTLCDLGLLRLTGDGFELGPASLRWSSAYLKRSDLVHEFERLLNQEVALQDYTVTLSTLLEGEVMYLAYRHSLKPLGFSPQRGMRLPAIYTATGKAMLAFMSAERRHQILTQYWLPPLTAQGVTSIEAFEQQAQTARDRGYALDEGEVRDGMVCLGVPVFDVQGQPAAGIAVSMTEAEAKPEVLTSLGALMRRIAAQLLYH</sequence>
<dbReference type="GO" id="GO:0003677">
    <property type="term" value="F:DNA binding"/>
    <property type="evidence" value="ECO:0007669"/>
    <property type="project" value="UniProtKB-KW"/>
</dbReference>
<evidence type="ECO:0000259" key="7">
    <source>
        <dbReference type="PROSITE" id="PS51078"/>
    </source>
</evidence>
<dbReference type="InterPro" id="IPR014757">
    <property type="entry name" value="Tscrpt_reg_IclR_C"/>
</dbReference>
<keyword evidence="1" id="KW-0805">Transcription regulation</keyword>
<feature type="domain" description="IclR-ED" evidence="7">
    <location>
        <begin position="71"/>
        <end position="251"/>
    </location>
</feature>
<dbReference type="InterPro" id="IPR036388">
    <property type="entry name" value="WH-like_DNA-bd_sf"/>
</dbReference>
<dbReference type="RefSeq" id="WP_068997907.1">
    <property type="nucleotide sequence ID" value="NZ_MDTQ01000001.1"/>
</dbReference>
<dbReference type="GO" id="GO:0003700">
    <property type="term" value="F:DNA-binding transcription factor activity"/>
    <property type="evidence" value="ECO:0007669"/>
    <property type="project" value="TreeGrafter"/>
</dbReference>
<comment type="caution">
    <text evidence="8">The sequence shown here is derived from an EMBL/GenBank/DDBJ whole genome shotgun (WGS) entry which is preliminary data.</text>
</comment>
<dbReference type="EMBL" id="MDTQ01000001">
    <property type="protein sequence ID" value="ODC03491.1"/>
    <property type="molecule type" value="Genomic_DNA"/>
</dbReference>
<keyword evidence="3" id="KW-0804">Transcription</keyword>
<dbReference type="SUPFAM" id="SSF55781">
    <property type="entry name" value="GAF domain-like"/>
    <property type="match status" value="1"/>
</dbReference>
<proteinExistence type="predicted"/>
<evidence type="ECO:0000256" key="3">
    <source>
        <dbReference type="ARBA" id="ARBA00023163"/>
    </source>
</evidence>
<keyword evidence="9" id="KW-1185">Reference proteome</keyword>
<dbReference type="Pfam" id="PF01614">
    <property type="entry name" value="IclR_C"/>
    <property type="match status" value="1"/>
</dbReference>
<dbReference type="Pfam" id="PF09339">
    <property type="entry name" value="HTH_IclR"/>
    <property type="match status" value="1"/>
</dbReference>
<dbReference type="PANTHER" id="PTHR30136:SF24">
    <property type="entry name" value="HTH-TYPE TRANSCRIPTIONAL REPRESSOR ALLR"/>
    <property type="match status" value="1"/>
</dbReference>
<reference evidence="8 9" key="1">
    <citation type="submission" date="2016-08" db="EMBL/GenBank/DDBJ databases">
        <authorList>
            <person name="Seilhamer J.J."/>
        </authorList>
    </citation>
    <scope>NUCLEOTIDE SEQUENCE [LARGE SCALE GENOMIC DNA]</scope>
    <source>
        <strain evidence="8 9">PH27A</strain>
    </source>
</reference>
<dbReference type="PROSITE" id="PS51078">
    <property type="entry name" value="ICLR_ED"/>
    <property type="match status" value="1"/>
</dbReference>
<evidence type="ECO:0000313" key="9">
    <source>
        <dbReference type="Proteomes" id="UP000094291"/>
    </source>
</evidence>
<evidence type="ECO:0000256" key="5">
    <source>
        <dbReference type="ARBA" id="ARBA00042627"/>
    </source>
</evidence>
<dbReference type="PANTHER" id="PTHR30136">
    <property type="entry name" value="HELIX-TURN-HELIX TRANSCRIPTIONAL REGULATOR, ICLR FAMILY"/>
    <property type="match status" value="1"/>
</dbReference>